<dbReference type="EMBL" id="MPUH01000191">
    <property type="protein sequence ID" value="OMJ86918.1"/>
    <property type="molecule type" value="Genomic_DNA"/>
</dbReference>
<organism evidence="3 4">
    <name type="scientific">Stentor coeruleus</name>
    <dbReference type="NCBI Taxonomy" id="5963"/>
    <lineage>
        <taxon>Eukaryota</taxon>
        <taxon>Sar</taxon>
        <taxon>Alveolata</taxon>
        <taxon>Ciliophora</taxon>
        <taxon>Postciliodesmatophora</taxon>
        <taxon>Heterotrichea</taxon>
        <taxon>Heterotrichida</taxon>
        <taxon>Stentoridae</taxon>
        <taxon>Stentor</taxon>
    </lineage>
</organism>
<dbReference type="InterPro" id="IPR036915">
    <property type="entry name" value="Cyclin-like_sf"/>
</dbReference>
<keyword evidence="1" id="KW-0175">Coiled coil</keyword>
<accession>A0A1R2CD29</accession>
<feature type="region of interest" description="Disordered" evidence="2">
    <location>
        <begin position="80"/>
        <end position="99"/>
    </location>
</feature>
<evidence type="ECO:0000313" key="3">
    <source>
        <dbReference type="EMBL" id="OMJ86918.1"/>
    </source>
</evidence>
<reference evidence="3 4" key="1">
    <citation type="submission" date="2016-11" db="EMBL/GenBank/DDBJ databases">
        <title>The macronuclear genome of Stentor coeruleus: a giant cell with tiny introns.</title>
        <authorList>
            <person name="Slabodnick M."/>
            <person name="Ruby J.G."/>
            <person name="Reiff S.B."/>
            <person name="Swart E.C."/>
            <person name="Gosai S."/>
            <person name="Prabakaran S."/>
            <person name="Witkowska E."/>
            <person name="Larue G.E."/>
            <person name="Fisher S."/>
            <person name="Freeman R.M."/>
            <person name="Gunawardena J."/>
            <person name="Chu W."/>
            <person name="Stover N.A."/>
            <person name="Gregory B.D."/>
            <person name="Nowacki M."/>
            <person name="Derisi J."/>
            <person name="Roy S.W."/>
            <person name="Marshall W.F."/>
            <person name="Sood P."/>
        </authorList>
    </citation>
    <scope>NUCLEOTIDE SEQUENCE [LARGE SCALE GENOMIC DNA]</scope>
    <source>
        <strain evidence="3">WM001</strain>
    </source>
</reference>
<dbReference type="AlphaFoldDB" id="A0A1R2CD29"/>
<proteinExistence type="predicted"/>
<dbReference type="InterPro" id="IPR013922">
    <property type="entry name" value="Cyclin_PHO80-like"/>
</dbReference>
<evidence type="ECO:0000256" key="1">
    <source>
        <dbReference type="SAM" id="Coils"/>
    </source>
</evidence>
<name>A0A1R2CD29_9CILI</name>
<evidence type="ECO:0000313" key="4">
    <source>
        <dbReference type="Proteomes" id="UP000187209"/>
    </source>
</evidence>
<dbReference type="Proteomes" id="UP000187209">
    <property type="component" value="Unassembled WGS sequence"/>
</dbReference>
<gene>
    <name evidence="3" type="ORF">SteCoe_11470</name>
</gene>
<protein>
    <recommendedName>
        <fullName evidence="5">Cyclin N-terminal domain-containing protein</fullName>
    </recommendedName>
</protein>
<feature type="coiled-coil region" evidence="1">
    <location>
        <begin position="131"/>
        <end position="174"/>
    </location>
</feature>
<evidence type="ECO:0000256" key="2">
    <source>
        <dbReference type="SAM" id="MobiDB-lite"/>
    </source>
</evidence>
<dbReference type="Gene3D" id="1.10.472.10">
    <property type="entry name" value="Cyclin-like"/>
    <property type="match status" value="1"/>
</dbReference>
<keyword evidence="4" id="KW-1185">Reference proteome</keyword>
<dbReference type="GO" id="GO:0019901">
    <property type="term" value="F:protein kinase binding"/>
    <property type="evidence" value="ECO:0007669"/>
    <property type="project" value="InterPro"/>
</dbReference>
<sequence length="452" mass="52773">MSVSPISLMETPLYQILKIVNLHQYAEKLAELGYADDLQALSSMSRNQLINLYQRIQIPPELILKFQDVIELMKYLKPRNRNHKRSTSGEKESEDSSAIVRRKSYAGNNLKQGSQFENLSSLFNDYNTKLENDRKEELEQAKLKMQLEEAKRKIDELTKELYVHKEAAKKLETKNPEEEGREKVGMEPLPQIDIRRKEVGVSYDSSKLRSTLSHLDIEEMCRCLAKAVKKHISHAMKVNKSRESLTGGISSIPPLFGLTCEENLDKGVKIPGMLLEMFRQEFDDPQAFSGRAPSETDIYNFCKNIIFRSKMEKECSIICLIYIERMIQKSGLYINEKNWKKLTLISLIIASKVWDDESYENIHFSKVFTRYPLREINSMERLFLNIIEYDVGVKKSQYAKYYFILRTFAEKNNRSFPLKPLAVDTVRRLQNNANRAEERLKDLHRDNVFKTR</sequence>
<dbReference type="SUPFAM" id="SSF47954">
    <property type="entry name" value="Cyclin-like"/>
    <property type="match status" value="1"/>
</dbReference>
<dbReference type="Pfam" id="PF08613">
    <property type="entry name" value="Cyclin"/>
    <property type="match status" value="1"/>
</dbReference>
<comment type="caution">
    <text evidence="3">The sequence shown here is derived from an EMBL/GenBank/DDBJ whole genome shotgun (WGS) entry which is preliminary data.</text>
</comment>
<dbReference type="PANTHER" id="PTHR14248">
    <property type="entry name" value="CYCLIN Y, ISOFORM A"/>
    <property type="match status" value="1"/>
</dbReference>
<dbReference type="OrthoDB" id="337735at2759"/>
<dbReference type="CDD" id="cd20540">
    <property type="entry name" value="CYCLIN_CCNY_like"/>
    <property type="match status" value="1"/>
</dbReference>
<evidence type="ECO:0008006" key="5">
    <source>
        <dbReference type="Google" id="ProtNLM"/>
    </source>
</evidence>